<dbReference type="Proteomes" id="UP000069697">
    <property type="component" value="Unassembled WGS sequence"/>
</dbReference>
<protein>
    <submittedName>
        <fullName evidence="1">Uncharacterized protein</fullName>
    </submittedName>
</protein>
<dbReference type="AlphaFoldDB" id="A0A100VJG3"/>
<gene>
    <name evidence="1" type="ORF">PAHA3_1041</name>
</gene>
<evidence type="ECO:0000313" key="1">
    <source>
        <dbReference type="EMBL" id="GAS80967.1"/>
    </source>
</evidence>
<reference evidence="1 2" key="1">
    <citation type="journal article" date="2016" name="Genome Announc.">
        <title>Draft Genome Sequence of Paenibacillus amylolyticus Heshi-A3, Isolated from Fermented Rice Bran in a Japanese Fermented Seafood Dish.</title>
        <authorList>
            <person name="Akuzawa S."/>
            <person name="Nagaoka J."/>
            <person name="Kanekatsu M."/>
            <person name="Kubota E."/>
            <person name="Ohtake R."/>
            <person name="Suzuki T."/>
            <person name="Kanesaki Y."/>
        </authorList>
    </citation>
    <scope>NUCLEOTIDE SEQUENCE [LARGE SCALE GENOMIC DNA]</scope>
    <source>
        <strain evidence="1 2">Heshi-A3</strain>
    </source>
</reference>
<dbReference type="EMBL" id="BCNV01000001">
    <property type="protein sequence ID" value="GAS80967.1"/>
    <property type="molecule type" value="Genomic_DNA"/>
</dbReference>
<accession>A0A100VJG3</accession>
<evidence type="ECO:0000313" key="2">
    <source>
        <dbReference type="Proteomes" id="UP000069697"/>
    </source>
</evidence>
<reference evidence="2" key="2">
    <citation type="submission" date="2016-01" db="EMBL/GenBank/DDBJ databases">
        <title>Draft Genome Sequence of Paenibacillus amylolyticus Heshi-A3 that Was Isolated from Fermented Rice Bran with Aging Salted Mackerel, Which Was Named Heshiko as Traditional Fermented Seafood in Japan.</title>
        <authorList>
            <person name="Akuzawa S."/>
            <person name="Nakagawa J."/>
            <person name="Kanekatsu T."/>
            <person name="Kubota E."/>
            <person name="Ohtake R."/>
            <person name="Suzuki T."/>
            <person name="Kanesaki Y."/>
        </authorList>
    </citation>
    <scope>NUCLEOTIDE SEQUENCE [LARGE SCALE GENOMIC DNA]</scope>
    <source>
        <strain evidence="2">Heshi-A3</strain>
    </source>
</reference>
<organism evidence="1 2">
    <name type="scientific">Paenibacillus amylolyticus</name>
    <dbReference type="NCBI Taxonomy" id="1451"/>
    <lineage>
        <taxon>Bacteria</taxon>
        <taxon>Bacillati</taxon>
        <taxon>Bacillota</taxon>
        <taxon>Bacilli</taxon>
        <taxon>Bacillales</taxon>
        <taxon>Paenibacillaceae</taxon>
        <taxon>Paenibacillus</taxon>
    </lineage>
</organism>
<name>A0A100VJG3_PAEAM</name>
<comment type="caution">
    <text evidence="1">The sequence shown here is derived from an EMBL/GenBank/DDBJ whole genome shotgun (WGS) entry which is preliminary data.</text>
</comment>
<proteinExistence type="predicted"/>
<sequence length="70" mass="7976">MTGQAMVYSGLSGLYHCMHRDQSVRLEINIKQDELSICMTKSERVRNLTGEWKYSKGGIAITNLCRVQLI</sequence>